<keyword evidence="2" id="KW-1185">Reference proteome</keyword>
<protein>
    <submittedName>
        <fullName evidence="1">Uncharacterized protein</fullName>
    </submittedName>
</protein>
<evidence type="ECO:0000313" key="1">
    <source>
        <dbReference type="EMBL" id="EON79471.1"/>
    </source>
</evidence>
<evidence type="ECO:0000313" key="2">
    <source>
        <dbReference type="Proteomes" id="UP000013909"/>
    </source>
</evidence>
<reference evidence="1 2" key="1">
    <citation type="submission" date="2013-02" db="EMBL/GenBank/DDBJ databases">
        <title>A novel strain isolated from Lonar lake, Maharashtra, India.</title>
        <authorList>
            <person name="Singh A."/>
        </authorList>
    </citation>
    <scope>NUCLEOTIDE SEQUENCE [LARGE SCALE GENOMIC DNA]</scope>
    <source>
        <strain evidence="1 2">AK24</strain>
    </source>
</reference>
<sequence length="41" mass="4810">MAVGNVVKQKEQEKEQKGSGSVWLYILHDFHRWLSAVSFNY</sequence>
<name>R7ZZF3_9BACT</name>
<organism evidence="1 2">
    <name type="scientific">Lunatimonas lonarensis</name>
    <dbReference type="NCBI Taxonomy" id="1232681"/>
    <lineage>
        <taxon>Bacteria</taxon>
        <taxon>Pseudomonadati</taxon>
        <taxon>Bacteroidota</taxon>
        <taxon>Cytophagia</taxon>
        <taxon>Cytophagales</taxon>
        <taxon>Cyclobacteriaceae</taxon>
    </lineage>
</organism>
<proteinExistence type="predicted"/>
<dbReference type="EMBL" id="AQHR01000001">
    <property type="protein sequence ID" value="EON79471.1"/>
    <property type="molecule type" value="Genomic_DNA"/>
</dbReference>
<dbReference type="Proteomes" id="UP000013909">
    <property type="component" value="Unassembled WGS sequence"/>
</dbReference>
<accession>R7ZZF3</accession>
<comment type="caution">
    <text evidence="1">The sequence shown here is derived from an EMBL/GenBank/DDBJ whole genome shotgun (WGS) entry which is preliminary data.</text>
</comment>
<dbReference type="AlphaFoldDB" id="R7ZZF3"/>
<dbReference type="STRING" id="1232681.ADIS_0038"/>
<gene>
    <name evidence="1" type="ORF">ADIS_0038</name>
</gene>